<comment type="caution">
    <text evidence="3">The sequence shown here is derived from an EMBL/GenBank/DDBJ whole genome shotgun (WGS) entry which is preliminary data.</text>
</comment>
<dbReference type="InterPro" id="IPR050357">
    <property type="entry name" value="Arrestin_domain-protein"/>
</dbReference>
<dbReference type="PANTHER" id="PTHR11188:SF17">
    <property type="entry name" value="FI21816P1"/>
    <property type="match status" value="1"/>
</dbReference>
<protein>
    <recommendedName>
        <fullName evidence="2">Arrestin C-terminal-like domain-containing protein</fullName>
    </recommendedName>
</protein>
<feature type="domain" description="Arrestin C-terminal-like" evidence="2">
    <location>
        <begin position="186"/>
        <end position="362"/>
    </location>
</feature>
<dbReference type="SMART" id="SM01017">
    <property type="entry name" value="Arrestin_C"/>
    <property type="match status" value="1"/>
</dbReference>
<dbReference type="InterPro" id="IPR028011">
    <property type="entry name" value="DUF4476"/>
</dbReference>
<dbReference type="InterPro" id="IPR011022">
    <property type="entry name" value="Arrestin_C-like"/>
</dbReference>
<evidence type="ECO:0000259" key="2">
    <source>
        <dbReference type="SMART" id="SM01017"/>
    </source>
</evidence>
<dbReference type="Gene3D" id="2.60.40.640">
    <property type="match status" value="2"/>
</dbReference>
<accession>A0ABD3QL38</accession>
<reference evidence="3 4" key="1">
    <citation type="journal article" date="2020" name="G3 (Bethesda)">
        <title>Improved Reference Genome for Cyclotella cryptica CCMP332, a Model for Cell Wall Morphogenesis, Salinity Adaptation, and Lipid Production in Diatoms (Bacillariophyta).</title>
        <authorList>
            <person name="Roberts W.R."/>
            <person name="Downey K.M."/>
            <person name="Ruck E.C."/>
            <person name="Traller J.C."/>
            <person name="Alverson A.J."/>
        </authorList>
    </citation>
    <scope>NUCLEOTIDE SEQUENCE [LARGE SCALE GENOMIC DNA]</scope>
    <source>
        <strain evidence="3 4">CCMP332</strain>
    </source>
</reference>
<proteinExistence type="predicted"/>
<evidence type="ECO:0000313" key="3">
    <source>
        <dbReference type="EMBL" id="KAL3800626.1"/>
    </source>
</evidence>
<sequence>MLMGNSSSTSRYVTLQADNTSCEAGSPLSGSVLVTVPENIHKSSGDLLIGSSLLFIGKEDVKVQYTTSESDGNNGTRSVTHYDYCKRDIVRAIIPLTLTRNSSNTVNTGSYSIPFQYKIPEDLPSSFYHASHGGHCSIRYKLKLQCKGNDSSELPLQIVSKPYTGPPLPHLVQPVTSPVLLCCCVPKGSITVAANVSNTRIAPGKQIAVDLGAKNESSSQVNVISAVIHQRIHWKANSHSSCANEKITSTMFRVTEDMRSKNKEAMREIQQQKSRGAGGGGARGPSSDDVYREILNAVRDGVNQVTLTIPEGAKHSYMGNLVTITHRLCIKAKTPSCVTDPEINVPLQIVSGMISPGSTPPIYASATPMPTANVYPDGWNPNNVTTIPVVQASYVGPVSYGGNEVTSHQEIMNSANVVPTAPPLPKPTEYNFPNLLKELDSCLSIKFKLEELLTDPHWKSVLSSIQPQEFITLLQKTMMDFDKLDIAQLLCPLIHNFTCSYSVAILRSVSNWMRIQFVQAMLPYIVDLKTNKNVLVMELSDWERISTENDFERALSSRD</sequence>
<feature type="region of interest" description="Disordered" evidence="1">
    <location>
        <begin position="261"/>
        <end position="288"/>
    </location>
</feature>
<dbReference type="InterPro" id="IPR014756">
    <property type="entry name" value="Ig_E-set"/>
</dbReference>
<keyword evidence="4" id="KW-1185">Reference proteome</keyword>
<dbReference type="Pfam" id="PF02752">
    <property type="entry name" value="Arrestin_C"/>
    <property type="match status" value="1"/>
</dbReference>
<organism evidence="3 4">
    <name type="scientific">Cyclotella cryptica</name>
    <dbReference type="NCBI Taxonomy" id="29204"/>
    <lineage>
        <taxon>Eukaryota</taxon>
        <taxon>Sar</taxon>
        <taxon>Stramenopiles</taxon>
        <taxon>Ochrophyta</taxon>
        <taxon>Bacillariophyta</taxon>
        <taxon>Coscinodiscophyceae</taxon>
        <taxon>Thalassiosirophycidae</taxon>
        <taxon>Stephanodiscales</taxon>
        <taxon>Stephanodiscaceae</taxon>
        <taxon>Cyclotella</taxon>
    </lineage>
</organism>
<evidence type="ECO:0000313" key="4">
    <source>
        <dbReference type="Proteomes" id="UP001516023"/>
    </source>
</evidence>
<dbReference type="AlphaFoldDB" id="A0ABD3QL38"/>
<dbReference type="PANTHER" id="PTHR11188">
    <property type="entry name" value="ARRESTIN DOMAIN CONTAINING PROTEIN"/>
    <property type="match status" value="1"/>
</dbReference>
<dbReference type="InterPro" id="IPR011021">
    <property type="entry name" value="Arrestin-like_N"/>
</dbReference>
<dbReference type="InterPro" id="IPR014752">
    <property type="entry name" value="Arrestin-like_C"/>
</dbReference>
<dbReference type="SUPFAM" id="SSF81296">
    <property type="entry name" value="E set domains"/>
    <property type="match status" value="2"/>
</dbReference>
<gene>
    <name evidence="3" type="ORF">HJC23_006088</name>
</gene>
<dbReference type="Pfam" id="PF14771">
    <property type="entry name" value="DUF4476"/>
    <property type="match status" value="1"/>
</dbReference>
<evidence type="ECO:0000256" key="1">
    <source>
        <dbReference type="SAM" id="MobiDB-lite"/>
    </source>
</evidence>
<dbReference type="EMBL" id="JABMIG020000031">
    <property type="protein sequence ID" value="KAL3800626.1"/>
    <property type="molecule type" value="Genomic_DNA"/>
</dbReference>
<dbReference type="Proteomes" id="UP001516023">
    <property type="component" value="Unassembled WGS sequence"/>
</dbReference>
<dbReference type="Pfam" id="PF00339">
    <property type="entry name" value="Arrestin_N"/>
    <property type="match status" value="1"/>
</dbReference>
<name>A0ABD3QL38_9STRA</name>